<feature type="compositionally biased region" description="Polar residues" evidence="1">
    <location>
        <begin position="528"/>
        <end position="542"/>
    </location>
</feature>
<dbReference type="PANTHER" id="PTHR45920">
    <property type="entry name" value="FORMIN HOMOLOGY 2 DOMAIN CONTAINING, ISOFORM I"/>
    <property type="match status" value="1"/>
</dbReference>
<evidence type="ECO:0000313" key="4">
    <source>
        <dbReference type="Proteomes" id="UP001372834"/>
    </source>
</evidence>
<dbReference type="Gene3D" id="1.20.58.2220">
    <property type="entry name" value="Formin, FH2 domain"/>
    <property type="match status" value="1"/>
</dbReference>
<feature type="compositionally biased region" description="Acidic residues" evidence="1">
    <location>
        <begin position="430"/>
        <end position="442"/>
    </location>
</feature>
<gene>
    <name evidence="3" type="ORF">RUM43_003284</name>
</gene>
<dbReference type="GO" id="GO:0051015">
    <property type="term" value="F:actin filament binding"/>
    <property type="evidence" value="ECO:0007669"/>
    <property type="project" value="TreeGrafter"/>
</dbReference>
<accession>A0AAN8S5G6</accession>
<feature type="region of interest" description="Disordered" evidence="1">
    <location>
        <begin position="1"/>
        <end position="52"/>
    </location>
</feature>
<dbReference type="GO" id="GO:0005737">
    <property type="term" value="C:cytoplasm"/>
    <property type="evidence" value="ECO:0007669"/>
    <property type="project" value="TreeGrafter"/>
</dbReference>
<evidence type="ECO:0000313" key="3">
    <source>
        <dbReference type="EMBL" id="KAK6629467.1"/>
    </source>
</evidence>
<dbReference type="GO" id="GO:0005856">
    <property type="term" value="C:cytoskeleton"/>
    <property type="evidence" value="ECO:0007669"/>
    <property type="project" value="TreeGrafter"/>
</dbReference>
<protein>
    <recommendedName>
        <fullName evidence="2">FH2 domain-containing protein</fullName>
    </recommendedName>
</protein>
<feature type="region of interest" description="Disordered" evidence="1">
    <location>
        <begin position="423"/>
        <end position="446"/>
    </location>
</feature>
<dbReference type="PANTHER" id="PTHR45920:SF4">
    <property type="entry name" value="FORMIN HOMOLOGY 2 DOMAIN CONTAINING, ISOFORM I"/>
    <property type="match status" value="1"/>
</dbReference>
<feature type="compositionally biased region" description="Polar residues" evidence="1">
    <location>
        <begin position="372"/>
        <end position="389"/>
    </location>
</feature>
<feature type="compositionally biased region" description="Polar residues" evidence="1">
    <location>
        <begin position="1"/>
        <end position="10"/>
    </location>
</feature>
<dbReference type="InterPro" id="IPR015425">
    <property type="entry name" value="FH2_Formin"/>
</dbReference>
<dbReference type="SUPFAM" id="SSF101447">
    <property type="entry name" value="Formin homology 2 domain (FH2 domain)"/>
    <property type="match status" value="1"/>
</dbReference>
<comment type="caution">
    <text evidence="3">The sequence shown here is derived from an EMBL/GenBank/DDBJ whole genome shotgun (WGS) entry which is preliminary data.</text>
</comment>
<sequence>MSWKYSTASSYVPRDSASTRESTQAKHFLNSKLSSTGLDARRSGWSSSNISTDSGKFHRNLIESVEHSPVWSRTNTAENPASVQRLKERYNLTDDHVKSRDTKDVTGHKPQKFYGRSYTSLHVDDRTTPETNSNYSKFRRKLDKSPEIEKNTYGLNKFSTNLRPLEPPKTLFKPSETSRLPIRTNSNDSSPNSLHSVNRSPVITDTPDSPDIVVTVVTRGTSPTPTVSAVYLRTKRSDFGIEKRITRPRKKPEMVHKEIQTDKEALSYSKYSVYGDCNVRTTPWSPYSDKYSTGNSYNTKYTSRTGYNSLGTDYRSISRDDSENATTPESPLKSPIGKPPFVKEDKKPYVRKSPPSNFRLPLKHDGGKTEGSKSPNSPHYPTSPLQCKVTTTELPRSVCKMGGNQSPKVTIDRCSDLMQAIADVSSASESSEEESTSEDDSDQQPASCAMTIKKSITNFLQNIPNGPVQSQTRSNLLQKTNTSQKINFRRIESGEKAWWMDSNDKVPEGVHKIKSTRSVPSPEYQEPKSASGNNYLSPTFSSGRFLGLSNDRSRSTFEDEKESRSPREEKPQHMEEFNGYTNGDQSGSLQNTYCPLNNFPTDGDSMKFNLQVEQTFNDSGRRYLGDFPRECSAKEASQMLTNGLGSPGEDKNHLDPNGMSGLISKAKAELNKAKPDIRKSSSREMSPMVTDPKSEIDLYWKELADSVTRPLHLCDLDFTDLNSDDETDILGTTKMNGEVPVPPPMLILPMPPTSVQLKPPGAPAPPAAFNQTSMRNFKVPPPPAPPMIVKNKKTVKLFWKEVKDESAMVKAKVPDVGLIWDELTKVKIDTQKLENLFESRAKDLSSKKQQDQIKNKEIIVLDPKRSNAINIGMTKLPPPRAIKTAILKMDSTVVNKEGIEKVLTMLPTEEEKVRIQEAQSANPDVPLGSAEQFLLTLASISQLEARLRLWAFKLDFEISEKEICEPLMDLKQGMEILRVNNTFRGILSTLLSVGNFLNGCDAKGFQIEYLSKVPEVKDTVHKHSLLHHLCIIVMEKFPDSTDLYSEIGAVTRASKVDFDELAGNIKKLEDECKLSWNYLKIIAKHEGHTAMKVRMSDFLADCAERIIVLGVVHKRILSRFQKFAYWLGVPMNRISTTRPNEIFKIISEFALEFRTTRDRVLQQIKKINREKNRSRGYLALDANDSIGVKMNSKEAKDDAKLKQLLGKDISYNENMNIPTWRRHRKDTKNILQETNQNEAEILETLIKTANQKSGLKERRRSRLHGKCCKSLHPRFEREKFYKKEIT</sequence>
<dbReference type="SMART" id="SM00498">
    <property type="entry name" value="FH2"/>
    <property type="match status" value="1"/>
</dbReference>
<dbReference type="Pfam" id="PF02181">
    <property type="entry name" value="FH2"/>
    <property type="match status" value="1"/>
</dbReference>
<dbReference type="EMBL" id="JAWJWE010000036">
    <property type="protein sequence ID" value="KAK6629467.1"/>
    <property type="molecule type" value="Genomic_DNA"/>
</dbReference>
<feature type="region of interest" description="Disordered" evidence="1">
    <location>
        <begin position="511"/>
        <end position="589"/>
    </location>
</feature>
<feature type="compositionally biased region" description="Basic and acidic residues" evidence="1">
    <location>
        <begin position="551"/>
        <end position="576"/>
    </location>
</feature>
<dbReference type="Proteomes" id="UP001372834">
    <property type="component" value="Unassembled WGS sequence"/>
</dbReference>
<evidence type="ECO:0000259" key="2">
    <source>
        <dbReference type="PROSITE" id="PS51444"/>
    </source>
</evidence>
<name>A0AAN8S5G6_POLSC</name>
<dbReference type="PROSITE" id="PS51444">
    <property type="entry name" value="FH2"/>
    <property type="match status" value="1"/>
</dbReference>
<dbReference type="GO" id="GO:0030866">
    <property type="term" value="P:cortical actin cytoskeleton organization"/>
    <property type="evidence" value="ECO:0007669"/>
    <property type="project" value="TreeGrafter"/>
</dbReference>
<feature type="compositionally biased region" description="Basic and acidic residues" evidence="1">
    <location>
        <begin position="362"/>
        <end position="371"/>
    </location>
</feature>
<dbReference type="InterPro" id="IPR042201">
    <property type="entry name" value="FH2_Formin_sf"/>
</dbReference>
<feature type="region of interest" description="Disordered" evidence="1">
    <location>
        <begin position="159"/>
        <end position="206"/>
    </location>
</feature>
<proteinExistence type="predicted"/>
<feature type="compositionally biased region" description="Polar residues" evidence="1">
    <location>
        <begin position="579"/>
        <end position="589"/>
    </location>
</feature>
<organism evidence="3 4">
    <name type="scientific">Polyplax serrata</name>
    <name type="common">Common mouse louse</name>
    <dbReference type="NCBI Taxonomy" id="468196"/>
    <lineage>
        <taxon>Eukaryota</taxon>
        <taxon>Metazoa</taxon>
        <taxon>Ecdysozoa</taxon>
        <taxon>Arthropoda</taxon>
        <taxon>Hexapoda</taxon>
        <taxon>Insecta</taxon>
        <taxon>Pterygota</taxon>
        <taxon>Neoptera</taxon>
        <taxon>Paraneoptera</taxon>
        <taxon>Psocodea</taxon>
        <taxon>Troctomorpha</taxon>
        <taxon>Phthiraptera</taxon>
        <taxon>Anoplura</taxon>
        <taxon>Polyplacidae</taxon>
        <taxon>Polyplax</taxon>
    </lineage>
</organism>
<reference evidence="3 4" key="1">
    <citation type="submission" date="2023-10" db="EMBL/GenBank/DDBJ databases">
        <title>Genomes of two closely related lineages of the louse Polyplax serrata with different host specificities.</title>
        <authorList>
            <person name="Martinu J."/>
            <person name="Tarabai H."/>
            <person name="Stefka J."/>
            <person name="Hypsa V."/>
        </authorList>
    </citation>
    <scope>NUCLEOTIDE SEQUENCE [LARGE SCALE GENOMIC DNA]</scope>
    <source>
        <strain evidence="3">HR10_N</strain>
    </source>
</reference>
<feature type="compositionally biased region" description="Polar residues" evidence="1">
    <location>
        <begin position="284"/>
        <end position="311"/>
    </location>
</feature>
<feature type="domain" description="FH2" evidence="2">
    <location>
        <begin position="784"/>
        <end position="1179"/>
    </location>
</feature>
<feature type="region of interest" description="Disordered" evidence="1">
    <location>
        <begin position="284"/>
        <end position="389"/>
    </location>
</feature>
<evidence type="ECO:0000256" key="1">
    <source>
        <dbReference type="SAM" id="MobiDB-lite"/>
    </source>
</evidence>
<feature type="compositionally biased region" description="Polar residues" evidence="1">
    <location>
        <begin position="175"/>
        <end position="206"/>
    </location>
</feature>